<keyword evidence="9" id="KW-0328">Glycosyltransferase</keyword>
<evidence type="ECO:0000256" key="2">
    <source>
        <dbReference type="ARBA" id="ARBA00004690"/>
    </source>
</evidence>
<dbReference type="InterPro" id="IPR000836">
    <property type="entry name" value="PRTase_dom"/>
</dbReference>
<dbReference type="GO" id="GO:0005525">
    <property type="term" value="F:GTP binding"/>
    <property type="evidence" value="ECO:0007669"/>
    <property type="project" value="UniProtKB-KW"/>
</dbReference>
<comment type="similarity">
    <text evidence="6">Belongs to the UPRTase family.</text>
</comment>
<dbReference type="Gene3D" id="3.40.50.2020">
    <property type="match status" value="1"/>
</dbReference>
<keyword evidence="11 15" id="KW-0547">Nucleotide-binding</keyword>
<protein>
    <recommendedName>
        <fullName evidence="15">Uridine kinase</fullName>
        <ecNumber evidence="15">2.7.1.48</ecNumber>
    </recommendedName>
</protein>
<evidence type="ECO:0000256" key="1">
    <source>
        <dbReference type="ARBA" id="ARBA00001946"/>
    </source>
</evidence>
<keyword evidence="14" id="KW-0511">Multifunctional enzyme</keyword>
<keyword evidence="15" id="KW-0067">ATP-binding</keyword>
<dbReference type="NCBIfam" id="NF004018">
    <property type="entry name" value="PRK05480.1"/>
    <property type="match status" value="1"/>
</dbReference>
<evidence type="ECO:0000256" key="12">
    <source>
        <dbReference type="ARBA" id="ARBA00022777"/>
    </source>
</evidence>
<evidence type="ECO:0000256" key="4">
    <source>
        <dbReference type="ARBA" id="ARBA00005180"/>
    </source>
</evidence>
<reference evidence="18" key="1">
    <citation type="submission" date="2022-06" db="EMBL/GenBank/DDBJ databases">
        <title>Uncovering the hologenomic basis of an extraordinary plant invasion.</title>
        <authorList>
            <person name="Bieker V.C."/>
            <person name="Martin M.D."/>
            <person name="Gilbert T."/>
            <person name="Hodgins K."/>
            <person name="Battlay P."/>
            <person name="Petersen B."/>
            <person name="Wilson J."/>
        </authorList>
    </citation>
    <scope>NUCLEOTIDE SEQUENCE</scope>
    <source>
        <strain evidence="18">AA19_3_7</strain>
        <tissue evidence="18">Leaf</tissue>
    </source>
</reference>
<comment type="pathway">
    <text evidence="3 15">Pyrimidine metabolism; CTP biosynthesis via salvage pathway; CTP from cytidine: step 1/3.</text>
</comment>
<comment type="pathway">
    <text evidence="4">Pyrimidine metabolism; UMP biosynthesis via salvage pathway; UMP from uracil: step 1/1.</text>
</comment>
<feature type="domain" description="Phosphoribosyltransferase" evidence="17">
    <location>
        <begin position="241"/>
        <end position="438"/>
    </location>
</feature>
<comment type="catalytic activity">
    <reaction evidence="15">
        <text>uridine + ATP = UMP + ADP + H(+)</text>
        <dbReference type="Rhea" id="RHEA:16825"/>
        <dbReference type="ChEBI" id="CHEBI:15378"/>
        <dbReference type="ChEBI" id="CHEBI:16704"/>
        <dbReference type="ChEBI" id="CHEBI:30616"/>
        <dbReference type="ChEBI" id="CHEBI:57865"/>
        <dbReference type="ChEBI" id="CHEBI:456216"/>
        <dbReference type="EC" id="2.7.1.48"/>
    </reaction>
</comment>
<dbReference type="GO" id="GO:0004849">
    <property type="term" value="F:uridine kinase activity"/>
    <property type="evidence" value="ECO:0007669"/>
    <property type="project" value="UniProtKB-EC"/>
</dbReference>
<dbReference type="GO" id="GO:0016757">
    <property type="term" value="F:glycosyltransferase activity"/>
    <property type="evidence" value="ECO:0007669"/>
    <property type="project" value="UniProtKB-KW"/>
</dbReference>
<comment type="catalytic activity">
    <reaction evidence="15">
        <text>cytidine + ATP = CMP + ADP + H(+)</text>
        <dbReference type="Rhea" id="RHEA:24674"/>
        <dbReference type="ChEBI" id="CHEBI:15378"/>
        <dbReference type="ChEBI" id="CHEBI:17562"/>
        <dbReference type="ChEBI" id="CHEBI:30616"/>
        <dbReference type="ChEBI" id="CHEBI:60377"/>
        <dbReference type="ChEBI" id="CHEBI:456216"/>
        <dbReference type="EC" id="2.7.1.48"/>
    </reaction>
</comment>
<dbReference type="Pfam" id="PF00485">
    <property type="entry name" value="PRK"/>
    <property type="match status" value="1"/>
</dbReference>
<proteinExistence type="inferred from homology"/>
<dbReference type="AlphaFoldDB" id="A0AAD5D1H8"/>
<dbReference type="CDD" id="cd02023">
    <property type="entry name" value="UMPK"/>
    <property type="match status" value="1"/>
</dbReference>
<dbReference type="FunFam" id="3.40.50.300:FF:000339">
    <property type="entry name" value="Uridine kinase"/>
    <property type="match status" value="1"/>
</dbReference>
<comment type="cofactor">
    <cofactor evidence="1">
        <name>Mg(2+)</name>
        <dbReference type="ChEBI" id="CHEBI:18420"/>
    </cofactor>
</comment>
<gene>
    <name evidence="18" type="ORF">M8C21_014707</name>
</gene>
<dbReference type="PRINTS" id="PR00988">
    <property type="entry name" value="URIDINKINASE"/>
</dbReference>
<name>A0AAD5D1H8_AMBAR</name>
<evidence type="ECO:0000256" key="8">
    <source>
        <dbReference type="ARBA" id="ARBA00022533"/>
    </source>
</evidence>
<dbReference type="NCBIfam" id="TIGR00235">
    <property type="entry name" value="udk"/>
    <property type="match status" value="1"/>
</dbReference>
<comment type="similarity">
    <text evidence="7">In the C-terminal section; belongs to the UPRTase family.</text>
</comment>
<dbReference type="InterPro" id="IPR006083">
    <property type="entry name" value="PRK/URK"/>
</dbReference>
<dbReference type="CDD" id="cd06223">
    <property type="entry name" value="PRTases_typeI"/>
    <property type="match status" value="1"/>
</dbReference>
<keyword evidence="19" id="KW-1185">Reference proteome</keyword>
<evidence type="ECO:0000313" key="18">
    <source>
        <dbReference type="EMBL" id="KAI7750381.1"/>
    </source>
</evidence>
<dbReference type="Proteomes" id="UP001206925">
    <property type="component" value="Unassembled WGS sequence"/>
</dbReference>
<evidence type="ECO:0000256" key="5">
    <source>
        <dbReference type="ARBA" id="ARBA00008173"/>
    </source>
</evidence>
<dbReference type="NCBIfam" id="NF001097">
    <property type="entry name" value="PRK00129.1"/>
    <property type="match status" value="1"/>
</dbReference>
<evidence type="ECO:0000256" key="11">
    <source>
        <dbReference type="ARBA" id="ARBA00022741"/>
    </source>
</evidence>
<dbReference type="GO" id="GO:0005524">
    <property type="term" value="F:ATP binding"/>
    <property type="evidence" value="ECO:0007669"/>
    <property type="project" value="UniProtKB-KW"/>
</dbReference>
<dbReference type="InterPro" id="IPR000764">
    <property type="entry name" value="Uridine_kinase-like"/>
</dbReference>
<comment type="similarity">
    <text evidence="5">In the N-terminal section; belongs to the uridine kinase family.</text>
</comment>
<dbReference type="Pfam" id="PF14681">
    <property type="entry name" value="UPRTase"/>
    <property type="match status" value="1"/>
</dbReference>
<evidence type="ECO:0000256" key="13">
    <source>
        <dbReference type="ARBA" id="ARBA00023134"/>
    </source>
</evidence>
<evidence type="ECO:0000256" key="10">
    <source>
        <dbReference type="ARBA" id="ARBA00022679"/>
    </source>
</evidence>
<evidence type="ECO:0000259" key="17">
    <source>
        <dbReference type="Pfam" id="PF14681"/>
    </source>
</evidence>
<comment type="caution">
    <text evidence="18">The sequence shown here is derived from an EMBL/GenBank/DDBJ whole genome shotgun (WGS) entry which is preliminary data.</text>
</comment>
<evidence type="ECO:0000256" key="6">
    <source>
        <dbReference type="ARBA" id="ARBA00009516"/>
    </source>
</evidence>
<evidence type="ECO:0000256" key="14">
    <source>
        <dbReference type="ARBA" id="ARBA00023268"/>
    </source>
</evidence>
<evidence type="ECO:0000256" key="3">
    <source>
        <dbReference type="ARBA" id="ARBA00004784"/>
    </source>
</evidence>
<dbReference type="EMBL" id="JAMZMK010006160">
    <property type="protein sequence ID" value="KAI7750381.1"/>
    <property type="molecule type" value="Genomic_DNA"/>
</dbReference>
<keyword evidence="10 15" id="KW-0808">Transferase</keyword>
<dbReference type="GO" id="GO:0008655">
    <property type="term" value="P:pyrimidine-containing compound salvage"/>
    <property type="evidence" value="ECO:0007669"/>
    <property type="project" value="UniProtKB-ARBA"/>
</dbReference>
<evidence type="ECO:0000313" key="19">
    <source>
        <dbReference type="Proteomes" id="UP001206925"/>
    </source>
</evidence>
<organism evidence="18 19">
    <name type="scientific">Ambrosia artemisiifolia</name>
    <name type="common">Common ragweed</name>
    <dbReference type="NCBI Taxonomy" id="4212"/>
    <lineage>
        <taxon>Eukaryota</taxon>
        <taxon>Viridiplantae</taxon>
        <taxon>Streptophyta</taxon>
        <taxon>Embryophyta</taxon>
        <taxon>Tracheophyta</taxon>
        <taxon>Spermatophyta</taxon>
        <taxon>Magnoliopsida</taxon>
        <taxon>eudicotyledons</taxon>
        <taxon>Gunneridae</taxon>
        <taxon>Pentapetalae</taxon>
        <taxon>asterids</taxon>
        <taxon>campanulids</taxon>
        <taxon>Asterales</taxon>
        <taxon>Asteraceae</taxon>
        <taxon>Asteroideae</taxon>
        <taxon>Heliantheae alliance</taxon>
        <taxon>Heliantheae</taxon>
        <taxon>Ambrosia</taxon>
    </lineage>
</organism>
<evidence type="ECO:0000256" key="9">
    <source>
        <dbReference type="ARBA" id="ARBA00022676"/>
    </source>
</evidence>
<comment type="pathway">
    <text evidence="2 15">Pyrimidine metabolism; UMP biosynthesis via salvage pathway; UMP from uridine: step 1/1.</text>
</comment>
<comment type="similarity">
    <text evidence="15">Belongs to the uridine kinase family.</text>
</comment>
<evidence type="ECO:0000256" key="7">
    <source>
        <dbReference type="ARBA" id="ARBA00010723"/>
    </source>
</evidence>
<keyword evidence="13" id="KW-0342">GTP-binding</keyword>
<accession>A0AAD5D1H8</accession>
<dbReference type="InterPro" id="IPR027417">
    <property type="entry name" value="P-loop_NTPase"/>
</dbReference>
<dbReference type="EC" id="2.7.1.48" evidence="15"/>
<evidence type="ECO:0000256" key="15">
    <source>
        <dbReference type="RuleBase" id="RU003825"/>
    </source>
</evidence>
<dbReference type="FunFam" id="3.40.50.2020:FF:000023">
    <property type="entry name" value="Probable uracil phosphoribosyltransferase"/>
    <property type="match status" value="1"/>
</dbReference>
<dbReference type="Gene3D" id="3.40.50.300">
    <property type="entry name" value="P-loop containing nucleotide triphosphate hydrolases"/>
    <property type="match status" value="1"/>
</dbReference>
<dbReference type="SUPFAM" id="SSF53271">
    <property type="entry name" value="PRTase-like"/>
    <property type="match status" value="1"/>
</dbReference>
<dbReference type="PANTHER" id="PTHR10285">
    <property type="entry name" value="URIDINE KINASE"/>
    <property type="match status" value="1"/>
</dbReference>
<keyword evidence="12 15" id="KW-0418">Kinase</keyword>
<dbReference type="SUPFAM" id="SSF52540">
    <property type="entry name" value="P-loop containing nucleoside triphosphate hydrolases"/>
    <property type="match status" value="1"/>
</dbReference>
<feature type="domain" description="Phosphoribulokinase/uridine kinase" evidence="16">
    <location>
        <begin position="49"/>
        <end position="235"/>
    </location>
</feature>
<sequence length="440" mass="49026">MTTTTAIDAVMEAASGPHFSGLHLDTGFLSSPRSPSSSLIAESIKQPFVIGVSGGTASGKTTVCDMIIQQLHDHRVVLVNQDSFYRGLSAEESERVHEYNFDHPDAFDTEQMLECIEKLKKGNSVHLPIYDFKNHRRCSESFRQVNASDVIILEGILVFHDQRVRDLMNMKIFVDTDADVRLARRIRRDTVERGRDVNSVLEQYAKFVKPAFDDFVLPSKKYADVIIPRGGDNHVAIDLIVQHIHTKLGQHDLCKIYPNIYVIQSTFQVVEHGLGHLPFTEMQVVTPTGSVYSGVDFCKKLCGVSIVRSGESMENALRACCKGIKIGKILIHRDGDNGKQLIYEKLPTDISERHVLLLDPVLATGNSANQAIELLIQKGVPESHIIFLNLVSAPEGIHCVSKRFPSVKIVTSEIDVALNEEYRVIPGLGEFGDRYFGTDD</sequence>
<keyword evidence="8" id="KW-0021">Allosteric enzyme</keyword>
<evidence type="ECO:0000259" key="16">
    <source>
        <dbReference type="Pfam" id="PF00485"/>
    </source>
</evidence>
<dbReference type="InterPro" id="IPR029057">
    <property type="entry name" value="PRTase-like"/>
</dbReference>